<name>A0A419F278_9BACT</name>
<sequence>RKLDRGERITLESSMVKVFASETAWRVADRALQIHGATGLLKGAPTERFYRDARLGRIWDGTSEIQRLIIARMLLG</sequence>
<dbReference type="InterPro" id="IPR009075">
    <property type="entry name" value="AcylCo_DH/oxidase_C"/>
</dbReference>
<protein>
    <submittedName>
        <fullName evidence="3">Acyl-CoA dehydrogenase</fullName>
    </submittedName>
</protein>
<dbReference type="EMBL" id="QZKI01000047">
    <property type="protein sequence ID" value="RJP72276.1"/>
    <property type="molecule type" value="Genomic_DNA"/>
</dbReference>
<keyword evidence="1" id="KW-0285">Flavoprotein</keyword>
<dbReference type="SUPFAM" id="SSF47203">
    <property type="entry name" value="Acyl-CoA dehydrogenase C-terminal domain-like"/>
    <property type="match status" value="1"/>
</dbReference>
<evidence type="ECO:0000313" key="4">
    <source>
        <dbReference type="Proteomes" id="UP000285961"/>
    </source>
</evidence>
<dbReference type="GO" id="GO:0003995">
    <property type="term" value="F:acyl-CoA dehydrogenase activity"/>
    <property type="evidence" value="ECO:0007669"/>
    <property type="project" value="TreeGrafter"/>
</dbReference>
<feature type="domain" description="Acyl-CoA dehydrogenase/oxidase C-terminal" evidence="2">
    <location>
        <begin position="2"/>
        <end position="74"/>
    </location>
</feature>
<dbReference type="Gene3D" id="1.20.140.10">
    <property type="entry name" value="Butyryl-CoA Dehydrogenase, subunit A, domain 3"/>
    <property type="match status" value="1"/>
</dbReference>
<dbReference type="Proteomes" id="UP000285961">
    <property type="component" value="Unassembled WGS sequence"/>
</dbReference>
<gene>
    <name evidence="3" type="ORF">C4532_06355</name>
</gene>
<comment type="caution">
    <text evidence="3">The sequence shown here is derived from an EMBL/GenBank/DDBJ whole genome shotgun (WGS) entry which is preliminary data.</text>
</comment>
<evidence type="ECO:0000313" key="3">
    <source>
        <dbReference type="EMBL" id="RJP72276.1"/>
    </source>
</evidence>
<dbReference type="InterPro" id="IPR036250">
    <property type="entry name" value="AcylCo_DH-like_C"/>
</dbReference>
<evidence type="ECO:0000256" key="1">
    <source>
        <dbReference type="ARBA" id="ARBA00022630"/>
    </source>
</evidence>
<evidence type="ECO:0000259" key="2">
    <source>
        <dbReference type="Pfam" id="PF00441"/>
    </source>
</evidence>
<reference evidence="3 4" key="1">
    <citation type="journal article" date="2017" name="ISME J.">
        <title>Energy and carbon metabolisms in a deep terrestrial subsurface fluid microbial community.</title>
        <authorList>
            <person name="Momper L."/>
            <person name="Jungbluth S.P."/>
            <person name="Lee M.D."/>
            <person name="Amend J.P."/>
        </authorList>
    </citation>
    <scope>NUCLEOTIDE SEQUENCE [LARGE SCALE GENOMIC DNA]</scope>
    <source>
        <strain evidence="3">SURF_17</strain>
    </source>
</reference>
<dbReference type="PANTHER" id="PTHR43884:SF40">
    <property type="entry name" value="ACYL-COA DEHYDROGENASE"/>
    <property type="match status" value="1"/>
</dbReference>
<proteinExistence type="predicted"/>
<dbReference type="Pfam" id="PF00441">
    <property type="entry name" value="Acyl-CoA_dh_1"/>
    <property type="match status" value="1"/>
</dbReference>
<feature type="non-terminal residue" evidence="3">
    <location>
        <position position="1"/>
    </location>
</feature>
<dbReference type="AlphaFoldDB" id="A0A419F278"/>
<dbReference type="PANTHER" id="PTHR43884">
    <property type="entry name" value="ACYL-COA DEHYDROGENASE"/>
    <property type="match status" value="1"/>
</dbReference>
<organism evidence="3 4">
    <name type="scientific">Candidatus Abyssobacteria bacterium SURF_17</name>
    <dbReference type="NCBI Taxonomy" id="2093361"/>
    <lineage>
        <taxon>Bacteria</taxon>
        <taxon>Pseudomonadati</taxon>
        <taxon>Candidatus Hydrogenedentota</taxon>
        <taxon>Candidatus Abyssobacteria</taxon>
    </lineage>
</organism>
<accession>A0A419F278</accession>